<dbReference type="InterPro" id="IPR036026">
    <property type="entry name" value="Seven-hairpin_glycosidases"/>
</dbReference>
<feature type="repeat" description="WD" evidence="15">
    <location>
        <begin position="246"/>
        <end position="287"/>
    </location>
</feature>
<dbReference type="InterPro" id="IPR001680">
    <property type="entry name" value="WD40_rpt"/>
</dbReference>
<evidence type="ECO:0000256" key="1">
    <source>
        <dbReference type="ARBA" id="ARBA00001913"/>
    </source>
</evidence>
<proteinExistence type="inferred from homology"/>
<dbReference type="GO" id="GO:0005975">
    <property type="term" value="P:carbohydrate metabolic process"/>
    <property type="evidence" value="ECO:0007669"/>
    <property type="project" value="InterPro"/>
</dbReference>
<evidence type="ECO:0000256" key="14">
    <source>
        <dbReference type="PIRSR" id="PIRSR601382-3"/>
    </source>
</evidence>
<evidence type="ECO:0000313" key="20">
    <source>
        <dbReference type="Proteomes" id="UP001148786"/>
    </source>
</evidence>
<dbReference type="SUPFAM" id="SSF50978">
    <property type="entry name" value="WD40 repeat-like"/>
    <property type="match status" value="1"/>
</dbReference>
<evidence type="ECO:0000256" key="9">
    <source>
        <dbReference type="ARBA" id="ARBA00023157"/>
    </source>
</evidence>
<comment type="cofactor">
    <cofactor evidence="1 13">
        <name>Ca(2+)</name>
        <dbReference type="ChEBI" id="CHEBI:29108"/>
    </cofactor>
</comment>
<dbReference type="GO" id="GO:0005783">
    <property type="term" value="C:endoplasmic reticulum"/>
    <property type="evidence" value="ECO:0007669"/>
    <property type="project" value="TreeGrafter"/>
</dbReference>
<dbReference type="PROSITE" id="PS50294">
    <property type="entry name" value="WD_REPEATS_REGION"/>
    <property type="match status" value="2"/>
</dbReference>
<dbReference type="GO" id="GO:0016020">
    <property type="term" value="C:membrane"/>
    <property type="evidence" value="ECO:0007669"/>
    <property type="project" value="InterPro"/>
</dbReference>
<dbReference type="InterPro" id="IPR015943">
    <property type="entry name" value="WD40/YVTN_repeat-like_dom_sf"/>
</dbReference>
<dbReference type="SUPFAM" id="SSF48225">
    <property type="entry name" value="Seven-hairpin glycosidases"/>
    <property type="match status" value="1"/>
</dbReference>
<keyword evidence="7 16" id="KW-0378">Hydrolase</keyword>
<comment type="catalytic activity">
    <reaction evidence="11">
        <text>N(4)-(alpha-D-Man-(1-&gt;2)-alpha-D-Man-(1-&gt;2)-alpha-D-Man-(1-&gt;3)-[alpha-D-Man-(1-&gt;2)-alpha-D-Man-(1-&gt;3)-[alpha-D-Man-(1-&gt;2)-alpha-D-Man-(1-&gt;6)]-alpha-D-Man-(1-&gt;6)]-beta-D-Man-(1-&gt;4)-beta-D-GlcNAc-(1-&gt;4)-beta-D-GlcNAc)-L-asparaginyl-[protein] (N-glucan mannose isomer 9A1,2,3B1,2,3) + 4 H2O = N(4)-(alpha-D-Man-(1-&gt;3)-[alpha-D-Man-(1-&gt;3)-[alpha-D-Man-(1-&gt;6)]-alpha-D-Man-(1-&gt;6)]-beta-D-Man-(1-&gt;4)-beta-D-GlcNAc-(1-&gt;4)-beta-D-GlcNAc)-L-asparaginyl-[protein] (N-glucan mannose isomer 5A1,2) + 4 beta-D-mannose</text>
        <dbReference type="Rhea" id="RHEA:56008"/>
        <dbReference type="Rhea" id="RHEA-COMP:14356"/>
        <dbReference type="Rhea" id="RHEA-COMP:14367"/>
        <dbReference type="ChEBI" id="CHEBI:15377"/>
        <dbReference type="ChEBI" id="CHEBI:28563"/>
        <dbReference type="ChEBI" id="CHEBI:59087"/>
        <dbReference type="ChEBI" id="CHEBI:139493"/>
        <dbReference type="EC" id="3.2.1.113"/>
    </reaction>
</comment>
<dbReference type="PROSITE" id="PS50082">
    <property type="entry name" value="WD_REPEATS_2"/>
    <property type="match status" value="3"/>
</dbReference>
<accession>A0A9W8JRI7</accession>
<evidence type="ECO:0000256" key="5">
    <source>
        <dbReference type="ARBA" id="ARBA00022723"/>
    </source>
</evidence>
<evidence type="ECO:0000256" key="10">
    <source>
        <dbReference type="ARBA" id="ARBA00047669"/>
    </source>
</evidence>
<dbReference type="AlphaFoldDB" id="A0A9W8JRI7"/>
<evidence type="ECO:0000256" key="6">
    <source>
        <dbReference type="ARBA" id="ARBA00022737"/>
    </source>
</evidence>
<dbReference type="GO" id="GO:0036503">
    <property type="term" value="P:ERAD pathway"/>
    <property type="evidence" value="ECO:0007669"/>
    <property type="project" value="UniProtKB-ARBA"/>
</dbReference>
<dbReference type="GO" id="GO:0005509">
    <property type="term" value="F:calcium ion binding"/>
    <property type="evidence" value="ECO:0007669"/>
    <property type="project" value="InterPro"/>
</dbReference>
<feature type="repeat" description="WD" evidence="15">
    <location>
        <begin position="65"/>
        <end position="103"/>
    </location>
</feature>
<organism evidence="19 20">
    <name type="scientific">Agrocybe chaxingu</name>
    <dbReference type="NCBI Taxonomy" id="84603"/>
    <lineage>
        <taxon>Eukaryota</taxon>
        <taxon>Fungi</taxon>
        <taxon>Dikarya</taxon>
        <taxon>Basidiomycota</taxon>
        <taxon>Agaricomycotina</taxon>
        <taxon>Agaricomycetes</taxon>
        <taxon>Agaricomycetidae</taxon>
        <taxon>Agaricales</taxon>
        <taxon>Agaricineae</taxon>
        <taxon>Strophariaceae</taxon>
        <taxon>Agrocybe</taxon>
    </lineage>
</organism>
<dbReference type="EMBL" id="JANKHO010001997">
    <property type="protein sequence ID" value="KAJ3495799.1"/>
    <property type="molecule type" value="Genomic_DNA"/>
</dbReference>
<evidence type="ECO:0000256" key="11">
    <source>
        <dbReference type="ARBA" id="ARBA00048605"/>
    </source>
</evidence>
<feature type="binding site" evidence="13">
    <location>
        <position position="1081"/>
    </location>
    <ligand>
        <name>Ca(2+)</name>
        <dbReference type="ChEBI" id="CHEBI:29108"/>
    </ligand>
</feature>
<reference evidence="19" key="1">
    <citation type="submission" date="2022-07" db="EMBL/GenBank/DDBJ databases">
        <title>Genome Sequence of Agrocybe chaxingu.</title>
        <authorList>
            <person name="Buettner E."/>
        </authorList>
    </citation>
    <scope>NUCLEOTIDE SEQUENCE</scope>
    <source>
        <strain evidence="19">MP-N11</strain>
    </source>
</reference>
<evidence type="ECO:0000256" key="3">
    <source>
        <dbReference type="ARBA" id="ARBA00007658"/>
    </source>
</evidence>
<dbReference type="SMART" id="SM00320">
    <property type="entry name" value="WD40"/>
    <property type="match status" value="7"/>
</dbReference>
<dbReference type="InterPro" id="IPR050749">
    <property type="entry name" value="Glycosyl_Hydrolase_47"/>
</dbReference>
<evidence type="ECO:0000256" key="4">
    <source>
        <dbReference type="ARBA" id="ARBA00022574"/>
    </source>
</evidence>
<dbReference type="EC" id="3.2.1.-" evidence="16"/>
<comment type="caution">
    <text evidence="19">The sequence shown here is derived from an EMBL/GenBank/DDBJ whole genome shotgun (WGS) entry which is preliminary data.</text>
</comment>
<keyword evidence="6" id="KW-0677">Repeat</keyword>
<keyword evidence="5 13" id="KW-0479">Metal-binding</keyword>
<dbReference type="Gene3D" id="1.50.10.10">
    <property type="match status" value="1"/>
</dbReference>
<feature type="active site" evidence="12">
    <location>
        <position position="994"/>
    </location>
</feature>
<keyword evidence="17" id="KW-0175">Coiled coil</keyword>
<evidence type="ECO:0000313" key="19">
    <source>
        <dbReference type="EMBL" id="KAJ3495799.1"/>
    </source>
</evidence>
<keyword evidence="4 15" id="KW-0853">WD repeat</keyword>
<feature type="coiled-coil region" evidence="17">
    <location>
        <begin position="346"/>
        <end position="384"/>
    </location>
</feature>
<keyword evidence="16" id="KW-0326">Glycosidase</keyword>
<dbReference type="InterPro" id="IPR001382">
    <property type="entry name" value="Glyco_hydro_47"/>
</dbReference>
<evidence type="ECO:0000256" key="16">
    <source>
        <dbReference type="RuleBase" id="RU361193"/>
    </source>
</evidence>
<gene>
    <name evidence="19" type="ORF">NLJ89_g10574</name>
</gene>
<dbReference type="PROSITE" id="PS00678">
    <property type="entry name" value="WD_REPEATS_1"/>
    <property type="match status" value="1"/>
</dbReference>
<feature type="active site" description="Proton donor" evidence="12">
    <location>
        <position position="951"/>
    </location>
</feature>
<keyword evidence="20" id="KW-1185">Reference proteome</keyword>
<feature type="disulfide bond" evidence="14">
    <location>
        <begin position="891"/>
        <end position="938"/>
    </location>
</feature>
<dbReference type="Gene3D" id="2.130.10.10">
    <property type="entry name" value="YVTN repeat-like/Quinoprotein amine dehydrogenase"/>
    <property type="match status" value="2"/>
</dbReference>
<dbReference type="GO" id="GO:0004571">
    <property type="term" value="F:mannosyl-oligosaccharide 1,2-alpha-mannosidase activity"/>
    <property type="evidence" value="ECO:0007669"/>
    <property type="project" value="UniProtKB-EC"/>
</dbReference>
<sequence>MATPTKSVQVPLNTYTWGGRADSVKAFAFYPDGKRVVTAGHDDTSTRVWVLGTGKEDGERLSGWHSEPTLSVAISQCGKEIVTGGLDGKVLLWDAETRAVSRILHAGLPGIQILCVAFSSTTSPKLVASSGSDGVVSIWKLGRDEYSQPIKRLVVPDQPKVFSIAFAPGSPGVNYIAIASIDNKVRIYDAHSGRGELPLATFEAHTVYMSSLAWFPAGQQLASAGDKTVCIWDTRIGEQEVSPRTLAGHSRLVKTVAVSPDGRFIASGSNDGTLRLWNAVTGVQIGSPIIHPASASVDIVVFSPDGNTLLSTTKNGGYLWDMAYLEVEEGLQLVKRVVDDLVISSAEQQREMRKVFKNELDEVRRTHEQELAGLRRELGRIRSEGEERFSALQTAHNEAMKAQKENFNALEKVLHDTRHAQEIQVGKEREAWEAEFKTVRSGLQGAVQGYEKGFKGLEEAQKTQEKGLKELQGDHKRGDDKQEKQFQELKKGLQDIFALMPLALSFMTDTRSRKKARKDPQKTQAVEARGKQSASKPSSSSSFSTTLVLLAALIAVATYCYLNPKFVLDLLDDWIGFSEHYDGAPVTQQSYGERLPSDVARRDAVVAAFKHSWHAYEQNAMGADEYHPISQQGSNLTEAGGIGYMVVDVIDTLQLMGLQEEYSRARKWVDEKLSFDRDDRFSTFETTIRVLGGLLSAYHLSGQDPLYLEKASELAERMLPAFDTPSGLPHPIINLAQRSGQEQEEFPGLVSVAEVTTLQLEFRYLSHLTGKDEYWRAAEKVMEVVKRARLPHGLASVFMSVDDGHYITSVIRLGSRGDSFYEYLLKQYLQTNKSEFVYRDMYEDAMDAIHQYLIQESMGTKMTYTSELVPENGENDEISWRLTPKQDHLVCFLGGSLMLGATRTGAITQPVSIPPRPEELSDRGKRDWKTGVELIRTCMHTHDTATGLSPETIYFRVPSDGMDVLPNAPPDWYIKGAAVGEFPPYDARYMLRPETVESLFIAYRLTGDDIYRDYGWRIFQAIEKHCRVESGGYATVVNVDENPARLEDKMETFFLSETLKYLYLLFDGSDTIPLDQYVFNTEAHPLPIFQPTIQTGFA</sequence>
<name>A0A9W8JRI7_9AGAR</name>
<evidence type="ECO:0000256" key="7">
    <source>
        <dbReference type="ARBA" id="ARBA00022801"/>
    </source>
</evidence>
<evidence type="ECO:0000256" key="2">
    <source>
        <dbReference type="ARBA" id="ARBA00004922"/>
    </source>
</evidence>
<evidence type="ECO:0000256" key="12">
    <source>
        <dbReference type="PIRSR" id="PIRSR601382-1"/>
    </source>
</evidence>
<comment type="pathway">
    <text evidence="2">Protein modification; protein glycosylation.</text>
</comment>
<feature type="active site" description="Proton donor" evidence="12">
    <location>
        <position position="685"/>
    </location>
</feature>
<dbReference type="InterPro" id="IPR036322">
    <property type="entry name" value="WD40_repeat_dom_sf"/>
</dbReference>
<comment type="catalytic activity">
    <reaction evidence="10">
        <text>N(4)-(alpha-D-Man-(1-&gt;2)-alpha-D-Man-(1-&gt;2)-alpha-D-Man-(1-&gt;3)-[alpha-D-Man-(1-&gt;3)-[alpha-D-Man-(1-&gt;2)-alpha-D-Man-(1-&gt;6)]-alpha-D-Man-(1-&gt;6)]-beta-D-Man-(1-&gt;4)-beta-D-GlcNAc-(1-&gt;4)-beta-D-GlcNAc)-L-asparaginyl-[protein] (N-glucan mannose isomer 8A1,2,3B1,3) + 3 H2O = N(4)-(alpha-D-Man-(1-&gt;3)-[alpha-D-Man-(1-&gt;3)-[alpha-D-Man-(1-&gt;6)]-alpha-D-Man-(1-&gt;6)]-beta-D-Man-(1-&gt;4)-beta-D-GlcNAc-(1-&gt;4)-beta-D-GlcNAc)-L-asparaginyl-[protein] (N-glucan mannose isomer 5A1,2) + 3 beta-D-mannose</text>
        <dbReference type="Rhea" id="RHEA:56028"/>
        <dbReference type="Rhea" id="RHEA-COMP:14358"/>
        <dbReference type="Rhea" id="RHEA-COMP:14367"/>
        <dbReference type="ChEBI" id="CHEBI:15377"/>
        <dbReference type="ChEBI" id="CHEBI:28563"/>
        <dbReference type="ChEBI" id="CHEBI:59087"/>
        <dbReference type="ChEBI" id="CHEBI:60628"/>
        <dbReference type="EC" id="3.2.1.113"/>
    </reaction>
</comment>
<dbReference type="PANTHER" id="PTHR11742">
    <property type="entry name" value="MANNOSYL-OLIGOSACCHARIDE ALPHA-1,2-MANNOSIDASE-RELATED"/>
    <property type="match status" value="1"/>
</dbReference>
<dbReference type="CDD" id="cd00200">
    <property type="entry name" value="WD40"/>
    <property type="match status" value="1"/>
</dbReference>
<feature type="region of interest" description="Disordered" evidence="18">
    <location>
        <begin position="509"/>
        <end position="541"/>
    </location>
</feature>
<keyword evidence="9 14" id="KW-1015">Disulfide bond</keyword>
<dbReference type="PANTHER" id="PTHR11742:SF55">
    <property type="entry name" value="ENDOPLASMIC RETICULUM MANNOSYL-OLIGOSACCHARIDE 1,2-ALPHA-MANNOSIDASE"/>
    <property type="match status" value="1"/>
</dbReference>
<protein>
    <recommendedName>
        <fullName evidence="16">alpha-1,2-Mannosidase</fullName>
        <ecNumber evidence="16">3.2.1.-</ecNumber>
    </recommendedName>
</protein>
<dbReference type="OrthoDB" id="8118055at2759"/>
<keyword evidence="8 13" id="KW-0106">Calcium</keyword>
<dbReference type="InterPro" id="IPR019775">
    <property type="entry name" value="WD40_repeat_CS"/>
</dbReference>
<evidence type="ECO:0000256" key="13">
    <source>
        <dbReference type="PIRSR" id="PIRSR601382-2"/>
    </source>
</evidence>
<evidence type="ECO:0000256" key="15">
    <source>
        <dbReference type="PROSITE-ProRule" id="PRU00221"/>
    </source>
</evidence>
<feature type="active site" evidence="12">
    <location>
        <position position="818"/>
    </location>
</feature>
<comment type="similarity">
    <text evidence="3 16">Belongs to the glycosyl hydrolase 47 family.</text>
</comment>
<dbReference type="Proteomes" id="UP001148786">
    <property type="component" value="Unassembled WGS sequence"/>
</dbReference>
<evidence type="ECO:0000256" key="17">
    <source>
        <dbReference type="SAM" id="Coils"/>
    </source>
</evidence>
<evidence type="ECO:0000256" key="8">
    <source>
        <dbReference type="ARBA" id="ARBA00022837"/>
    </source>
</evidence>
<evidence type="ECO:0000256" key="18">
    <source>
        <dbReference type="SAM" id="MobiDB-lite"/>
    </source>
</evidence>
<feature type="repeat" description="WD" evidence="15">
    <location>
        <begin position="202"/>
        <end position="242"/>
    </location>
</feature>
<dbReference type="PRINTS" id="PR00747">
    <property type="entry name" value="GLYHDRLASE47"/>
</dbReference>
<dbReference type="InterPro" id="IPR012341">
    <property type="entry name" value="6hp_glycosidase-like_sf"/>
</dbReference>
<dbReference type="Pfam" id="PF01532">
    <property type="entry name" value="Glyco_hydro_47"/>
    <property type="match status" value="1"/>
</dbReference>
<dbReference type="Pfam" id="PF00400">
    <property type="entry name" value="WD40"/>
    <property type="match status" value="4"/>
</dbReference>